<protein>
    <submittedName>
        <fullName evidence="6">THAP domain-containing protein 1 isoform X2</fullName>
    </submittedName>
</protein>
<name>A0A6G0YPF7_APHCR</name>
<dbReference type="SUPFAM" id="SSF57716">
    <property type="entry name" value="Glucocorticoid receptor-like (DNA-binding domain)"/>
    <property type="match status" value="1"/>
</dbReference>
<keyword evidence="7" id="KW-1185">Reference proteome</keyword>
<organism evidence="6 7">
    <name type="scientific">Aphis craccivora</name>
    <name type="common">Cowpea aphid</name>
    <dbReference type="NCBI Taxonomy" id="307492"/>
    <lineage>
        <taxon>Eukaryota</taxon>
        <taxon>Metazoa</taxon>
        <taxon>Ecdysozoa</taxon>
        <taxon>Arthropoda</taxon>
        <taxon>Hexapoda</taxon>
        <taxon>Insecta</taxon>
        <taxon>Pterygota</taxon>
        <taxon>Neoptera</taxon>
        <taxon>Paraneoptera</taxon>
        <taxon>Hemiptera</taxon>
        <taxon>Sternorrhyncha</taxon>
        <taxon>Aphidomorpha</taxon>
        <taxon>Aphidoidea</taxon>
        <taxon>Aphididae</taxon>
        <taxon>Aphidini</taxon>
        <taxon>Aphis</taxon>
        <taxon>Aphis</taxon>
    </lineage>
</organism>
<dbReference type="GO" id="GO:0003677">
    <property type="term" value="F:DNA binding"/>
    <property type="evidence" value="ECO:0007669"/>
    <property type="project" value="UniProtKB-KW"/>
</dbReference>
<keyword evidence="1" id="KW-0479">Metal-binding</keyword>
<keyword evidence="4" id="KW-0238">DNA-binding</keyword>
<keyword evidence="2" id="KW-0863">Zinc-finger</keyword>
<evidence type="ECO:0000256" key="1">
    <source>
        <dbReference type="ARBA" id="ARBA00022723"/>
    </source>
</evidence>
<evidence type="ECO:0000313" key="6">
    <source>
        <dbReference type="EMBL" id="KAF0759378.1"/>
    </source>
</evidence>
<dbReference type="Proteomes" id="UP000478052">
    <property type="component" value="Unassembled WGS sequence"/>
</dbReference>
<feature type="non-terminal residue" evidence="6">
    <location>
        <position position="104"/>
    </location>
</feature>
<evidence type="ECO:0000256" key="2">
    <source>
        <dbReference type="ARBA" id="ARBA00022771"/>
    </source>
</evidence>
<evidence type="ECO:0000256" key="4">
    <source>
        <dbReference type="ARBA" id="ARBA00023125"/>
    </source>
</evidence>
<evidence type="ECO:0000313" key="7">
    <source>
        <dbReference type="Proteomes" id="UP000478052"/>
    </source>
</evidence>
<feature type="domain" description="THAP-type" evidence="5">
    <location>
        <begin position="19"/>
        <end position="63"/>
    </location>
</feature>
<dbReference type="OrthoDB" id="7312725at2759"/>
<dbReference type="InterPro" id="IPR006612">
    <property type="entry name" value="THAP_Znf"/>
</dbReference>
<dbReference type="AlphaFoldDB" id="A0A6G0YPF7"/>
<dbReference type="Pfam" id="PF05485">
    <property type="entry name" value="THAP"/>
    <property type="match status" value="1"/>
</dbReference>
<evidence type="ECO:0000259" key="5">
    <source>
        <dbReference type="Pfam" id="PF05485"/>
    </source>
</evidence>
<proteinExistence type="predicted"/>
<sequence length="104" mass="11809">MLVGFALKLQLGCISHYTRKFPSNTEILKLWLTACGIQEDFKHNLKLCSFHFEKNCFKSGSIIFDNSIEVQLDDQVTSTNIEVSSTEEMTEDICTITSPSIKKK</sequence>
<gene>
    <name evidence="6" type="ORF">FWK35_00010070</name>
</gene>
<keyword evidence="3" id="KW-0862">Zinc</keyword>
<dbReference type="GO" id="GO:0008270">
    <property type="term" value="F:zinc ion binding"/>
    <property type="evidence" value="ECO:0007669"/>
    <property type="project" value="UniProtKB-KW"/>
</dbReference>
<reference evidence="6 7" key="1">
    <citation type="submission" date="2019-08" db="EMBL/GenBank/DDBJ databases">
        <title>Whole genome of Aphis craccivora.</title>
        <authorList>
            <person name="Voronova N.V."/>
            <person name="Shulinski R.S."/>
            <person name="Bandarenka Y.V."/>
            <person name="Zhorov D.G."/>
            <person name="Warner D."/>
        </authorList>
    </citation>
    <scope>NUCLEOTIDE SEQUENCE [LARGE SCALE GENOMIC DNA]</scope>
    <source>
        <strain evidence="6">180601</strain>
        <tissue evidence="6">Whole Body</tissue>
    </source>
</reference>
<accession>A0A6G0YPF7</accession>
<dbReference type="EMBL" id="VUJU01003012">
    <property type="protein sequence ID" value="KAF0759378.1"/>
    <property type="molecule type" value="Genomic_DNA"/>
</dbReference>
<comment type="caution">
    <text evidence="6">The sequence shown here is derived from an EMBL/GenBank/DDBJ whole genome shotgun (WGS) entry which is preliminary data.</text>
</comment>
<evidence type="ECO:0000256" key="3">
    <source>
        <dbReference type="ARBA" id="ARBA00022833"/>
    </source>
</evidence>